<dbReference type="Gene3D" id="1.10.10.10">
    <property type="entry name" value="Winged helix-like DNA-binding domain superfamily/Winged helix DNA-binding domain"/>
    <property type="match status" value="1"/>
</dbReference>
<sequence length="126" mass="15147">MCDEERHHEKRGCPGFKLERFMMPCLLLLLKERPSHGYELMERLLDFGFNECIDPGAVYRNLRRMEEEGLIISEWDTEGKGPAKRLYKLTDEGEEVLFTWAEHVKRQIKRMEYFLKRFDENFGEGR</sequence>
<dbReference type="InterPro" id="IPR036390">
    <property type="entry name" value="WH_DNA-bd_sf"/>
</dbReference>
<dbReference type="Pfam" id="PF03551">
    <property type="entry name" value="PadR"/>
    <property type="match status" value="1"/>
</dbReference>
<dbReference type="PANTHER" id="PTHR33169">
    <property type="entry name" value="PADR-FAMILY TRANSCRIPTIONAL REGULATOR"/>
    <property type="match status" value="1"/>
</dbReference>
<dbReference type="OrthoDB" id="9808017at2"/>
<dbReference type="InterPro" id="IPR036388">
    <property type="entry name" value="WH-like_DNA-bd_sf"/>
</dbReference>
<dbReference type="CDD" id="cd00090">
    <property type="entry name" value="HTH_ARSR"/>
    <property type="match status" value="1"/>
</dbReference>
<reference evidence="2 3" key="1">
    <citation type="submission" date="2015-12" db="EMBL/GenBank/DDBJ databases">
        <title>Draft genome of Thermovenabulum gondwanense isolated from a red thermophilic microbial mat colonisisng an outflow channel of a bore well.</title>
        <authorList>
            <person name="Patel B.K."/>
        </authorList>
    </citation>
    <scope>NUCLEOTIDE SEQUENCE [LARGE SCALE GENOMIC DNA]</scope>
    <source>
        <strain evidence="2 3">R270</strain>
    </source>
</reference>
<dbReference type="InterPro" id="IPR052509">
    <property type="entry name" value="Metal_resp_DNA-bind_regulator"/>
</dbReference>
<organism evidence="2 3">
    <name type="scientific">Thermovenabulum gondwanense</name>
    <dbReference type="NCBI Taxonomy" id="520767"/>
    <lineage>
        <taxon>Bacteria</taxon>
        <taxon>Bacillati</taxon>
        <taxon>Bacillota</taxon>
        <taxon>Clostridia</taxon>
        <taxon>Thermosediminibacterales</taxon>
        <taxon>Thermosediminibacteraceae</taxon>
        <taxon>Thermovenabulum</taxon>
    </lineage>
</organism>
<dbReference type="EMBL" id="LOHZ01000023">
    <property type="protein sequence ID" value="KYO66882.1"/>
    <property type="molecule type" value="Genomic_DNA"/>
</dbReference>
<gene>
    <name evidence="2" type="ORF">ATZ99_06990</name>
</gene>
<proteinExistence type="predicted"/>
<protein>
    <recommendedName>
        <fullName evidence="1">Transcription regulator PadR N-terminal domain-containing protein</fullName>
    </recommendedName>
</protein>
<dbReference type="STRING" id="520767.ATZ99_06990"/>
<evidence type="ECO:0000313" key="2">
    <source>
        <dbReference type="EMBL" id="KYO66882.1"/>
    </source>
</evidence>
<dbReference type="AlphaFoldDB" id="A0A162MPI0"/>
<dbReference type="SUPFAM" id="SSF46785">
    <property type="entry name" value="Winged helix' DNA-binding domain"/>
    <property type="match status" value="1"/>
</dbReference>
<evidence type="ECO:0000313" key="3">
    <source>
        <dbReference type="Proteomes" id="UP000075737"/>
    </source>
</evidence>
<dbReference type="InterPro" id="IPR005149">
    <property type="entry name" value="Tscrpt_reg_PadR_N"/>
</dbReference>
<keyword evidence="3" id="KW-1185">Reference proteome</keyword>
<comment type="caution">
    <text evidence="2">The sequence shown here is derived from an EMBL/GenBank/DDBJ whole genome shotgun (WGS) entry which is preliminary data.</text>
</comment>
<dbReference type="Proteomes" id="UP000075737">
    <property type="component" value="Unassembled WGS sequence"/>
</dbReference>
<dbReference type="InterPro" id="IPR011991">
    <property type="entry name" value="ArsR-like_HTH"/>
</dbReference>
<name>A0A162MPI0_9FIRM</name>
<evidence type="ECO:0000259" key="1">
    <source>
        <dbReference type="Pfam" id="PF03551"/>
    </source>
</evidence>
<feature type="domain" description="Transcription regulator PadR N-terminal" evidence="1">
    <location>
        <begin position="26"/>
        <end position="97"/>
    </location>
</feature>
<accession>A0A162MPI0</accession>
<dbReference type="RefSeq" id="WP_068747863.1">
    <property type="nucleotide sequence ID" value="NZ_LOHZ01000023.1"/>
</dbReference>
<dbReference type="PANTHER" id="PTHR33169:SF14">
    <property type="entry name" value="TRANSCRIPTIONAL REGULATOR RV3488"/>
    <property type="match status" value="1"/>
</dbReference>